<organism evidence="2 3">
    <name type="scientific">Streptomyces monticola</name>
    <dbReference type="NCBI Taxonomy" id="2666263"/>
    <lineage>
        <taxon>Bacteria</taxon>
        <taxon>Bacillati</taxon>
        <taxon>Actinomycetota</taxon>
        <taxon>Actinomycetes</taxon>
        <taxon>Kitasatosporales</taxon>
        <taxon>Streptomycetaceae</taxon>
        <taxon>Streptomyces</taxon>
    </lineage>
</organism>
<dbReference type="RefSeq" id="WP_381837633.1">
    <property type="nucleotide sequence ID" value="NZ_JBHTCF010000019.1"/>
</dbReference>
<dbReference type="EMBL" id="JBHTCF010000019">
    <property type="protein sequence ID" value="MFC7309060.1"/>
    <property type="molecule type" value="Genomic_DNA"/>
</dbReference>
<name>A0ABW2JSB0_9ACTN</name>
<comment type="caution">
    <text evidence="2">The sequence shown here is derived from an EMBL/GenBank/DDBJ whole genome shotgun (WGS) entry which is preliminary data.</text>
</comment>
<feature type="region of interest" description="Disordered" evidence="1">
    <location>
        <begin position="291"/>
        <end position="355"/>
    </location>
</feature>
<gene>
    <name evidence="2" type="ORF">ACFQVC_33255</name>
</gene>
<feature type="region of interest" description="Disordered" evidence="1">
    <location>
        <begin position="51"/>
        <end position="110"/>
    </location>
</feature>
<feature type="compositionally biased region" description="Basic and acidic residues" evidence="1">
    <location>
        <begin position="306"/>
        <end position="319"/>
    </location>
</feature>
<reference evidence="3" key="1">
    <citation type="journal article" date="2019" name="Int. J. Syst. Evol. Microbiol.">
        <title>The Global Catalogue of Microorganisms (GCM) 10K type strain sequencing project: providing services to taxonomists for standard genome sequencing and annotation.</title>
        <authorList>
            <consortium name="The Broad Institute Genomics Platform"/>
            <consortium name="The Broad Institute Genome Sequencing Center for Infectious Disease"/>
            <person name="Wu L."/>
            <person name="Ma J."/>
        </authorList>
    </citation>
    <scope>NUCLEOTIDE SEQUENCE [LARGE SCALE GENOMIC DNA]</scope>
    <source>
        <strain evidence="3">SYNS20</strain>
    </source>
</reference>
<feature type="compositionally biased region" description="Pro residues" evidence="1">
    <location>
        <begin position="409"/>
        <end position="420"/>
    </location>
</feature>
<keyword evidence="3" id="KW-1185">Reference proteome</keyword>
<feature type="region of interest" description="Disordered" evidence="1">
    <location>
        <begin position="1"/>
        <end position="30"/>
    </location>
</feature>
<accession>A0ABW2JSB0</accession>
<evidence type="ECO:0000256" key="1">
    <source>
        <dbReference type="SAM" id="MobiDB-lite"/>
    </source>
</evidence>
<feature type="compositionally biased region" description="Pro residues" evidence="1">
    <location>
        <begin position="331"/>
        <end position="343"/>
    </location>
</feature>
<feature type="compositionally biased region" description="Low complexity" evidence="1">
    <location>
        <begin position="344"/>
        <end position="355"/>
    </location>
</feature>
<evidence type="ECO:0000313" key="3">
    <source>
        <dbReference type="Proteomes" id="UP001596523"/>
    </source>
</evidence>
<protein>
    <recommendedName>
        <fullName evidence="4">Large membrane protein</fullName>
    </recommendedName>
</protein>
<evidence type="ECO:0000313" key="2">
    <source>
        <dbReference type="EMBL" id="MFC7309060.1"/>
    </source>
</evidence>
<proteinExistence type="predicted"/>
<feature type="region of interest" description="Disordered" evidence="1">
    <location>
        <begin position="400"/>
        <end position="450"/>
    </location>
</feature>
<sequence length="528" mass="52925">MAPRRGRRSDAVSSEETREGARRAARRRPGLAVASVAAAVLIAGGGGACFAANASGSGGTTDSGAPSGEGTPPPLELDGSTSGVAPGEPDPGGARYRADGDLPRGPESAPVYRARGVVGSAQVATLAEALGVSGTPRAEGAGWRVGPPQGGPLLRVGKEAPGTWSFQAYTGGTDDCAKGERCGPIGSSGLAGMGPGPVSERAAKDAAAPVLKALGQGDAGLDATQTMGAVRVVNADPKVGGLPTYGWSTGIQVGSDGQLVAGSGQLAKPAKGATYPVISADEALEQLNKGASGDGRVGIAGCARPVPHDDGGEGGDSRADGGGSGGIAPGEPDPGRPQQPCPPDTGTATPGPAPVTVDDAVFGLAVHFERGQQTLVPSWLFQVRPEGAERHFTITHPAVDPKFLAGPSAPGPSAPEPSAPVPTATTDRPGTPRAEPPASPKSRDVPVETYSSDGRTLTLRFWGGECNDYTAAATEKGRDVTVRVTEVPMKKEQVCIAIAKERTEKVTLDAPLGDRTVVGTNGAAVKRK</sequence>
<evidence type="ECO:0008006" key="4">
    <source>
        <dbReference type="Google" id="ProtNLM"/>
    </source>
</evidence>
<dbReference type="Proteomes" id="UP001596523">
    <property type="component" value="Unassembled WGS sequence"/>
</dbReference>